<feature type="domain" description="C2" evidence="2">
    <location>
        <begin position="168"/>
        <end position="296"/>
    </location>
</feature>
<accession>A0A3M6URT1</accession>
<sequence>MHGYVVTISIVAGVCVFVALVYLVFRIYKRRAELGTDAETVGLCPPSIILTSDSPGISKKRLYSPIRERAGSKEKDEKLKMKEKRKDIKSLWLPKKKTSLPVMQTTMVQPAVPEQTKACQLTCRSRYSELLCRHKLSVFLDKEGHSPTFPPRILVAIPADSTKNNFLTYLTFYKSVQESFDLYSRRSVLLVKLASAQDLPLKDDDDPPDVFVKTQLVPSRKRVYISKVRRETSNPVFDETYEFDIEYQELQQQRLLFEILDYDCMSRYKSVGEVSVLLAELGTHGFNILREVSLCVYISRPRKE</sequence>
<dbReference type="AlphaFoldDB" id="A0A3M6URT1"/>
<dbReference type="GO" id="GO:0005886">
    <property type="term" value="C:plasma membrane"/>
    <property type="evidence" value="ECO:0007669"/>
    <property type="project" value="TreeGrafter"/>
</dbReference>
<protein>
    <recommendedName>
        <fullName evidence="2">C2 domain-containing protein</fullName>
    </recommendedName>
</protein>
<dbReference type="GO" id="GO:0017156">
    <property type="term" value="P:calcium-ion regulated exocytosis"/>
    <property type="evidence" value="ECO:0007669"/>
    <property type="project" value="TreeGrafter"/>
</dbReference>
<dbReference type="Proteomes" id="UP000275408">
    <property type="component" value="Unassembled WGS sequence"/>
</dbReference>
<proteinExistence type="predicted"/>
<dbReference type="SUPFAM" id="SSF49562">
    <property type="entry name" value="C2 domain (Calcium/lipid-binding domain, CaLB)"/>
    <property type="match status" value="1"/>
</dbReference>
<keyword evidence="1" id="KW-1133">Transmembrane helix</keyword>
<dbReference type="GO" id="GO:0070382">
    <property type="term" value="C:exocytic vesicle"/>
    <property type="evidence" value="ECO:0007669"/>
    <property type="project" value="TreeGrafter"/>
</dbReference>
<dbReference type="Gene3D" id="2.60.40.150">
    <property type="entry name" value="C2 domain"/>
    <property type="match status" value="1"/>
</dbReference>
<dbReference type="GO" id="GO:0001786">
    <property type="term" value="F:phosphatidylserine binding"/>
    <property type="evidence" value="ECO:0007669"/>
    <property type="project" value="TreeGrafter"/>
</dbReference>
<dbReference type="PANTHER" id="PTHR10024">
    <property type="entry name" value="SYNAPTOTAGMIN"/>
    <property type="match status" value="1"/>
</dbReference>
<reference evidence="3 4" key="1">
    <citation type="journal article" date="2018" name="Sci. Rep.">
        <title>Comparative analysis of the Pocillopora damicornis genome highlights role of immune system in coral evolution.</title>
        <authorList>
            <person name="Cunning R."/>
            <person name="Bay R.A."/>
            <person name="Gillette P."/>
            <person name="Baker A.C."/>
            <person name="Traylor-Knowles N."/>
        </authorList>
    </citation>
    <scope>NUCLEOTIDE SEQUENCE [LARGE SCALE GENOMIC DNA]</scope>
    <source>
        <strain evidence="3">RSMAS</strain>
        <tissue evidence="3">Whole animal</tissue>
    </source>
</reference>
<dbReference type="STRING" id="46731.A0A3M6URT1"/>
<evidence type="ECO:0000313" key="3">
    <source>
        <dbReference type="EMBL" id="RMX56362.1"/>
    </source>
</evidence>
<organism evidence="3 4">
    <name type="scientific">Pocillopora damicornis</name>
    <name type="common">Cauliflower coral</name>
    <name type="synonym">Millepora damicornis</name>
    <dbReference type="NCBI Taxonomy" id="46731"/>
    <lineage>
        <taxon>Eukaryota</taxon>
        <taxon>Metazoa</taxon>
        <taxon>Cnidaria</taxon>
        <taxon>Anthozoa</taxon>
        <taxon>Hexacorallia</taxon>
        <taxon>Scleractinia</taxon>
        <taxon>Astrocoeniina</taxon>
        <taxon>Pocilloporidae</taxon>
        <taxon>Pocillopora</taxon>
    </lineage>
</organism>
<dbReference type="GO" id="GO:0030276">
    <property type="term" value="F:clathrin binding"/>
    <property type="evidence" value="ECO:0007669"/>
    <property type="project" value="TreeGrafter"/>
</dbReference>
<dbReference type="InterPro" id="IPR000008">
    <property type="entry name" value="C2_dom"/>
</dbReference>
<evidence type="ECO:0000259" key="2">
    <source>
        <dbReference type="PROSITE" id="PS50004"/>
    </source>
</evidence>
<dbReference type="GO" id="GO:0005509">
    <property type="term" value="F:calcium ion binding"/>
    <property type="evidence" value="ECO:0007669"/>
    <property type="project" value="TreeGrafter"/>
</dbReference>
<name>A0A3M6URT1_POCDA</name>
<dbReference type="GO" id="GO:0005544">
    <property type="term" value="F:calcium-dependent phospholipid binding"/>
    <property type="evidence" value="ECO:0007669"/>
    <property type="project" value="TreeGrafter"/>
</dbReference>
<keyword evidence="1" id="KW-0472">Membrane</keyword>
<dbReference type="SMART" id="SM00239">
    <property type="entry name" value="C2"/>
    <property type="match status" value="1"/>
</dbReference>
<feature type="transmembrane region" description="Helical" evidence="1">
    <location>
        <begin position="6"/>
        <end position="25"/>
    </location>
</feature>
<gene>
    <name evidence="3" type="ORF">pdam_00004447</name>
</gene>
<dbReference type="Pfam" id="PF00168">
    <property type="entry name" value="C2"/>
    <property type="match status" value="1"/>
</dbReference>
<dbReference type="OrthoDB" id="67700at2759"/>
<keyword evidence="1" id="KW-0812">Transmembrane</keyword>
<evidence type="ECO:0000256" key="1">
    <source>
        <dbReference type="SAM" id="Phobius"/>
    </source>
</evidence>
<comment type="caution">
    <text evidence="3">The sequence shown here is derived from an EMBL/GenBank/DDBJ whole genome shotgun (WGS) entry which is preliminary data.</text>
</comment>
<keyword evidence="4" id="KW-1185">Reference proteome</keyword>
<dbReference type="PROSITE" id="PS50004">
    <property type="entry name" value="C2"/>
    <property type="match status" value="1"/>
</dbReference>
<dbReference type="GO" id="GO:0000149">
    <property type="term" value="F:SNARE binding"/>
    <property type="evidence" value="ECO:0007669"/>
    <property type="project" value="TreeGrafter"/>
</dbReference>
<dbReference type="EMBL" id="RCHS01000860">
    <property type="protein sequence ID" value="RMX56362.1"/>
    <property type="molecule type" value="Genomic_DNA"/>
</dbReference>
<dbReference type="InterPro" id="IPR035892">
    <property type="entry name" value="C2_domain_sf"/>
</dbReference>
<evidence type="ECO:0000313" key="4">
    <source>
        <dbReference type="Proteomes" id="UP000275408"/>
    </source>
</evidence>